<name>A0ABD8ABR3_9EURY</name>
<protein>
    <recommendedName>
        <fullName evidence="2">Imm-5-like domain-containing protein</fullName>
    </recommendedName>
</protein>
<evidence type="ECO:0000313" key="3">
    <source>
        <dbReference type="EMBL" id="WOX56141.1"/>
    </source>
</evidence>
<feature type="domain" description="Imm-5-like" evidence="2">
    <location>
        <begin position="2"/>
        <end position="44"/>
    </location>
</feature>
<reference evidence="3 4" key="1">
    <citation type="submission" date="2023-10" db="EMBL/GenBank/DDBJ databases">
        <title>The complete genome sequence of Methanoculleus palmolei DSM 4273.</title>
        <authorList>
            <person name="Lai S.-J."/>
            <person name="You Y.-T."/>
            <person name="Chen S.-C."/>
        </authorList>
    </citation>
    <scope>NUCLEOTIDE SEQUENCE [LARGE SCALE GENOMIC DNA]</scope>
    <source>
        <strain evidence="3 4">DSM 4273</strain>
    </source>
</reference>
<dbReference type="AlphaFoldDB" id="A0ABD8ABR3"/>
<evidence type="ECO:0000259" key="2">
    <source>
        <dbReference type="Pfam" id="PF21805"/>
    </source>
</evidence>
<dbReference type="Pfam" id="PF21805">
    <property type="entry name" value="Imm5_like"/>
    <property type="match status" value="1"/>
</dbReference>
<dbReference type="EMBL" id="CP137641">
    <property type="protein sequence ID" value="WOX56141.1"/>
    <property type="molecule type" value="Genomic_DNA"/>
</dbReference>
<accession>A0ABD8ABR3</accession>
<feature type="compositionally biased region" description="Basic and acidic residues" evidence="1">
    <location>
        <begin position="34"/>
        <end position="51"/>
    </location>
</feature>
<proteinExistence type="predicted"/>
<evidence type="ECO:0000256" key="1">
    <source>
        <dbReference type="SAM" id="MobiDB-lite"/>
    </source>
</evidence>
<sequence length="60" mass="6671">MAHVPQRAFGAAYYALKAVAAADPDDAGVNVAGEREWQARRLPEELREKNMRPNNHPKKG</sequence>
<dbReference type="Proteomes" id="UP001626603">
    <property type="component" value="Chromosome"/>
</dbReference>
<feature type="region of interest" description="Disordered" evidence="1">
    <location>
        <begin position="34"/>
        <end position="60"/>
    </location>
</feature>
<evidence type="ECO:0000313" key="4">
    <source>
        <dbReference type="Proteomes" id="UP001626603"/>
    </source>
</evidence>
<gene>
    <name evidence="3" type="ORF">R6Y95_02100</name>
</gene>
<dbReference type="InterPro" id="IPR048667">
    <property type="entry name" value="Imm5-like"/>
</dbReference>
<keyword evidence="4" id="KW-1185">Reference proteome</keyword>
<organism evidence="3 4">
    <name type="scientific">Methanoculleus palmolei</name>
    <dbReference type="NCBI Taxonomy" id="72612"/>
    <lineage>
        <taxon>Archaea</taxon>
        <taxon>Methanobacteriati</taxon>
        <taxon>Methanobacteriota</taxon>
        <taxon>Stenosarchaea group</taxon>
        <taxon>Methanomicrobia</taxon>
        <taxon>Methanomicrobiales</taxon>
        <taxon>Methanomicrobiaceae</taxon>
        <taxon>Methanoculleus</taxon>
    </lineage>
</organism>